<name>A0A409WXN2_PSICY</name>
<sequence length="258" mass="28144">MSSIFVRPDSPPPRQPSPDFLPAPLPYPHHPRRIASQPKIRVHSPSIPPGLHGRNKTLQSARSCDFVSSRPSESRDEQDPRCSSSSSSSDHGLRHFRARTRSPNLTVSSMSSPRSSPGPSARNSPDFIPHHRRTLSVAFAFPSTPSSRSTSPTAVDSQVPPVPLVPYRYTGPQHIVCPTPLPLNKPIIFTNRDVEVAEILLEVPSTPSPPLGEKASEGKDVLPPLEKHKSMGMACLKFFGIRSTSTRQSPPRPAVTAM</sequence>
<evidence type="ECO:0000313" key="2">
    <source>
        <dbReference type="EMBL" id="PPQ83278.1"/>
    </source>
</evidence>
<keyword evidence="3" id="KW-1185">Reference proteome</keyword>
<feature type="region of interest" description="Disordered" evidence="1">
    <location>
        <begin position="1"/>
        <end position="128"/>
    </location>
</feature>
<dbReference type="EMBL" id="NHYD01003030">
    <property type="protein sequence ID" value="PPQ83278.1"/>
    <property type="molecule type" value="Genomic_DNA"/>
</dbReference>
<feature type="compositionally biased region" description="Pro residues" evidence="1">
    <location>
        <begin position="9"/>
        <end position="28"/>
    </location>
</feature>
<dbReference type="InParanoid" id="A0A409WXN2"/>
<accession>A0A409WXN2</accession>
<reference evidence="2 3" key="1">
    <citation type="journal article" date="2018" name="Evol. Lett.">
        <title>Horizontal gene cluster transfer increased hallucinogenic mushroom diversity.</title>
        <authorList>
            <person name="Reynolds H.T."/>
            <person name="Vijayakumar V."/>
            <person name="Gluck-Thaler E."/>
            <person name="Korotkin H.B."/>
            <person name="Matheny P.B."/>
            <person name="Slot J.C."/>
        </authorList>
    </citation>
    <scope>NUCLEOTIDE SEQUENCE [LARGE SCALE GENOMIC DNA]</scope>
    <source>
        <strain evidence="2 3">2631</strain>
    </source>
</reference>
<evidence type="ECO:0000313" key="3">
    <source>
        <dbReference type="Proteomes" id="UP000283269"/>
    </source>
</evidence>
<dbReference type="AlphaFoldDB" id="A0A409WXN2"/>
<feature type="compositionally biased region" description="Low complexity" evidence="1">
    <location>
        <begin position="108"/>
        <end position="125"/>
    </location>
</feature>
<comment type="caution">
    <text evidence="2">The sequence shown here is derived from an EMBL/GenBank/DDBJ whole genome shotgun (WGS) entry which is preliminary data.</text>
</comment>
<organism evidence="2 3">
    <name type="scientific">Psilocybe cyanescens</name>
    <dbReference type="NCBI Taxonomy" id="93625"/>
    <lineage>
        <taxon>Eukaryota</taxon>
        <taxon>Fungi</taxon>
        <taxon>Dikarya</taxon>
        <taxon>Basidiomycota</taxon>
        <taxon>Agaricomycotina</taxon>
        <taxon>Agaricomycetes</taxon>
        <taxon>Agaricomycetidae</taxon>
        <taxon>Agaricales</taxon>
        <taxon>Agaricineae</taxon>
        <taxon>Strophariaceae</taxon>
        <taxon>Psilocybe</taxon>
    </lineage>
</organism>
<dbReference type="OrthoDB" id="3048261at2759"/>
<evidence type="ECO:0000256" key="1">
    <source>
        <dbReference type="SAM" id="MobiDB-lite"/>
    </source>
</evidence>
<protein>
    <submittedName>
        <fullName evidence="2">Uncharacterized protein</fullName>
    </submittedName>
</protein>
<dbReference type="Proteomes" id="UP000283269">
    <property type="component" value="Unassembled WGS sequence"/>
</dbReference>
<gene>
    <name evidence="2" type="ORF">CVT25_004018</name>
</gene>
<proteinExistence type="predicted"/>